<dbReference type="Gene3D" id="3.40.630.30">
    <property type="match status" value="1"/>
</dbReference>
<name>A0A166DY29_9AGAM</name>
<dbReference type="Proteomes" id="UP000076798">
    <property type="component" value="Unassembled WGS sequence"/>
</dbReference>
<dbReference type="PANTHER" id="PTHR42791">
    <property type="entry name" value="GNAT FAMILY ACETYLTRANSFERASE"/>
    <property type="match status" value="1"/>
</dbReference>
<dbReference type="CDD" id="cd04301">
    <property type="entry name" value="NAT_SF"/>
    <property type="match status" value="1"/>
</dbReference>
<sequence length="202" mass="22592">MLGTDGTQKFLEPITWVEKVKNRIGFWYWINRKIVLHASQGNSFIVAYRAKNDSLSSPQSLYEYLVEYTFGFLGFLGVALSSGIGRRRSSEFKAANEAAEKQCLGERKNEMLYVHLLATSPKVQGQGYGGRLLDAIGDLADSQGRATWLISAGPHNVPFYERHGYKTIKDIIVGESDIDWKGGQIILPLMVREPRYVAVSGD</sequence>
<dbReference type="PANTHER" id="PTHR42791:SF1">
    <property type="entry name" value="N-ACETYLTRANSFERASE DOMAIN-CONTAINING PROTEIN"/>
    <property type="match status" value="1"/>
</dbReference>
<evidence type="ECO:0000313" key="2">
    <source>
        <dbReference type="EMBL" id="KZT39015.1"/>
    </source>
</evidence>
<dbReference type="InterPro" id="IPR052523">
    <property type="entry name" value="Trichothecene_AcTrans"/>
</dbReference>
<dbReference type="InterPro" id="IPR000182">
    <property type="entry name" value="GNAT_dom"/>
</dbReference>
<dbReference type="OrthoDB" id="2744543at2759"/>
<dbReference type="PROSITE" id="PS51186">
    <property type="entry name" value="GNAT"/>
    <property type="match status" value="1"/>
</dbReference>
<protein>
    <recommendedName>
        <fullName evidence="1">N-acetyltransferase domain-containing protein</fullName>
    </recommendedName>
</protein>
<reference evidence="2 3" key="1">
    <citation type="journal article" date="2016" name="Mol. Biol. Evol.">
        <title>Comparative Genomics of Early-Diverging Mushroom-Forming Fungi Provides Insights into the Origins of Lignocellulose Decay Capabilities.</title>
        <authorList>
            <person name="Nagy L.G."/>
            <person name="Riley R."/>
            <person name="Tritt A."/>
            <person name="Adam C."/>
            <person name="Daum C."/>
            <person name="Floudas D."/>
            <person name="Sun H."/>
            <person name="Yadav J.S."/>
            <person name="Pangilinan J."/>
            <person name="Larsson K.H."/>
            <person name="Matsuura K."/>
            <person name="Barry K."/>
            <person name="Labutti K."/>
            <person name="Kuo R."/>
            <person name="Ohm R.A."/>
            <person name="Bhattacharya S.S."/>
            <person name="Shirouzu T."/>
            <person name="Yoshinaga Y."/>
            <person name="Martin F.M."/>
            <person name="Grigoriev I.V."/>
            <person name="Hibbett D.S."/>
        </authorList>
    </citation>
    <scope>NUCLEOTIDE SEQUENCE [LARGE SCALE GENOMIC DNA]</scope>
    <source>
        <strain evidence="2 3">HHB10207 ss-3</strain>
    </source>
</reference>
<keyword evidence="3" id="KW-1185">Reference proteome</keyword>
<accession>A0A166DY29</accession>
<dbReference type="SUPFAM" id="SSF55729">
    <property type="entry name" value="Acyl-CoA N-acyltransferases (Nat)"/>
    <property type="match status" value="1"/>
</dbReference>
<evidence type="ECO:0000313" key="3">
    <source>
        <dbReference type="Proteomes" id="UP000076798"/>
    </source>
</evidence>
<dbReference type="STRING" id="1314776.A0A166DY29"/>
<dbReference type="InterPro" id="IPR016181">
    <property type="entry name" value="Acyl_CoA_acyltransferase"/>
</dbReference>
<proteinExistence type="predicted"/>
<dbReference type="AlphaFoldDB" id="A0A166DY29"/>
<dbReference type="Pfam" id="PF13673">
    <property type="entry name" value="Acetyltransf_10"/>
    <property type="match status" value="1"/>
</dbReference>
<dbReference type="GO" id="GO:0016747">
    <property type="term" value="F:acyltransferase activity, transferring groups other than amino-acyl groups"/>
    <property type="evidence" value="ECO:0007669"/>
    <property type="project" value="InterPro"/>
</dbReference>
<organism evidence="2 3">
    <name type="scientific">Sistotremastrum suecicum HHB10207 ss-3</name>
    <dbReference type="NCBI Taxonomy" id="1314776"/>
    <lineage>
        <taxon>Eukaryota</taxon>
        <taxon>Fungi</taxon>
        <taxon>Dikarya</taxon>
        <taxon>Basidiomycota</taxon>
        <taxon>Agaricomycotina</taxon>
        <taxon>Agaricomycetes</taxon>
        <taxon>Sistotremastrales</taxon>
        <taxon>Sistotremastraceae</taxon>
        <taxon>Sistotremastrum</taxon>
    </lineage>
</organism>
<gene>
    <name evidence="2" type="ORF">SISSUDRAFT_1046206</name>
</gene>
<dbReference type="EMBL" id="KV428053">
    <property type="protein sequence ID" value="KZT39015.1"/>
    <property type="molecule type" value="Genomic_DNA"/>
</dbReference>
<evidence type="ECO:0000259" key="1">
    <source>
        <dbReference type="PROSITE" id="PS51186"/>
    </source>
</evidence>
<feature type="domain" description="N-acetyltransferase" evidence="1">
    <location>
        <begin position="34"/>
        <end position="192"/>
    </location>
</feature>